<evidence type="ECO:0000313" key="2">
    <source>
        <dbReference type="EMBL" id="KAJ1215787.1"/>
    </source>
</evidence>
<keyword evidence="3" id="KW-1185">Reference proteome</keyword>
<reference evidence="2" key="1">
    <citation type="journal article" date="2022" name="bioRxiv">
        <title>Sequencing and chromosome-scale assembly of the giantPleurodeles waltlgenome.</title>
        <authorList>
            <person name="Brown T."/>
            <person name="Elewa A."/>
            <person name="Iarovenko S."/>
            <person name="Subramanian E."/>
            <person name="Araus A.J."/>
            <person name="Petzold A."/>
            <person name="Susuki M."/>
            <person name="Suzuki K.-i.T."/>
            <person name="Hayashi T."/>
            <person name="Toyoda A."/>
            <person name="Oliveira C."/>
            <person name="Osipova E."/>
            <person name="Leigh N.D."/>
            <person name="Simon A."/>
            <person name="Yun M.H."/>
        </authorList>
    </citation>
    <scope>NUCLEOTIDE SEQUENCE</scope>
    <source>
        <strain evidence="2">20211129_DDA</strain>
        <tissue evidence="2">Liver</tissue>
    </source>
</reference>
<feature type="region of interest" description="Disordered" evidence="1">
    <location>
        <begin position="1"/>
        <end position="22"/>
    </location>
</feature>
<accession>A0AAV7WS87</accession>
<proteinExistence type="predicted"/>
<sequence length="252" mass="28679">MQVEKWGSQGEMTDLEKGTHLKWEGPEAPLAKHTEMLLEAIRDTKMTLEEQIAAGVNQMGFLYEDHKKLAKLDKETDTQISTVRPNVRDLTTRCFGKKRGKIMLVDLLQDNLSLVEAPEGTKGSNVELLMEDWLFRKVLLGQPLWCFSVERAIRIPVPPPVQRVGPRSISAQLLKRDVKLQASQKHGPWMLGSREAILYPDCTTLVQRQRGTCVPVKKVPRQLNLKYVLIYPAKLRIVYTSKAHFLLIAQEA</sequence>
<evidence type="ECO:0000313" key="3">
    <source>
        <dbReference type="Proteomes" id="UP001066276"/>
    </source>
</evidence>
<dbReference type="AlphaFoldDB" id="A0AAV7WS87"/>
<protein>
    <submittedName>
        <fullName evidence="2">Uncharacterized protein</fullName>
    </submittedName>
</protein>
<name>A0AAV7WS87_PLEWA</name>
<gene>
    <name evidence="2" type="ORF">NDU88_003394</name>
</gene>
<dbReference type="EMBL" id="JANPWB010000001">
    <property type="protein sequence ID" value="KAJ1215787.1"/>
    <property type="molecule type" value="Genomic_DNA"/>
</dbReference>
<dbReference type="Proteomes" id="UP001066276">
    <property type="component" value="Chromosome 1_1"/>
</dbReference>
<dbReference type="InterPro" id="IPR042566">
    <property type="entry name" value="L1_C"/>
</dbReference>
<evidence type="ECO:0000256" key="1">
    <source>
        <dbReference type="SAM" id="MobiDB-lite"/>
    </source>
</evidence>
<organism evidence="2 3">
    <name type="scientific">Pleurodeles waltl</name>
    <name type="common">Iberian ribbed newt</name>
    <dbReference type="NCBI Taxonomy" id="8319"/>
    <lineage>
        <taxon>Eukaryota</taxon>
        <taxon>Metazoa</taxon>
        <taxon>Chordata</taxon>
        <taxon>Craniata</taxon>
        <taxon>Vertebrata</taxon>
        <taxon>Euteleostomi</taxon>
        <taxon>Amphibia</taxon>
        <taxon>Batrachia</taxon>
        <taxon>Caudata</taxon>
        <taxon>Salamandroidea</taxon>
        <taxon>Salamandridae</taxon>
        <taxon>Pleurodelinae</taxon>
        <taxon>Pleurodeles</taxon>
    </lineage>
</organism>
<comment type="caution">
    <text evidence="2">The sequence shown here is derived from an EMBL/GenBank/DDBJ whole genome shotgun (WGS) entry which is preliminary data.</text>
</comment>
<dbReference type="Gene3D" id="3.30.250.20">
    <property type="entry name" value="L1 transposable element, C-terminal domain"/>
    <property type="match status" value="1"/>
</dbReference>